<name>A0A514LJA0_9BACI</name>
<sequence>MKKFMIATGCVGAISLSAIGFSQFNASAGDDGQTTDGGEAPIQEEEPTVQTDGEKDDWFESLPYKEFELDVEYGDREYEADYEYEGGAPEAEIEDERGDKETEISGDKALNELSEILPNMNIDENTSKEEVKQAALDAFDLDSDYKELEIEIEFLDGQELEIEEE</sequence>
<accession>A0A514LJA0</accession>
<dbReference type="OrthoDB" id="2452750at2"/>
<protein>
    <recommendedName>
        <fullName evidence="5">YusW-like protein</fullName>
    </recommendedName>
</protein>
<gene>
    <name evidence="3" type="ORF">EPH95_12665</name>
</gene>
<dbReference type="Pfam" id="PF14039">
    <property type="entry name" value="YusW"/>
    <property type="match status" value="1"/>
</dbReference>
<dbReference type="KEGG" id="sale:EPH95_12665"/>
<feature type="signal peptide" evidence="2">
    <location>
        <begin position="1"/>
        <end position="28"/>
    </location>
</feature>
<organism evidence="3 4">
    <name type="scientific">Salicibibacter halophilus</name>
    <dbReference type="NCBI Taxonomy" id="2502791"/>
    <lineage>
        <taxon>Bacteria</taxon>
        <taxon>Bacillati</taxon>
        <taxon>Bacillota</taxon>
        <taxon>Bacilli</taxon>
        <taxon>Bacillales</taxon>
        <taxon>Bacillaceae</taxon>
        <taxon>Salicibibacter</taxon>
    </lineage>
</organism>
<dbReference type="InterPro" id="IPR025623">
    <property type="entry name" value="YusW"/>
</dbReference>
<reference evidence="4" key="1">
    <citation type="submission" date="2019-01" db="EMBL/GenBank/DDBJ databases">
        <title>Genomic analysis of Salicibibacter sp. NKC3-5.</title>
        <authorList>
            <person name="Oh Y.J."/>
        </authorList>
    </citation>
    <scope>NUCLEOTIDE SEQUENCE [LARGE SCALE GENOMIC DNA]</scope>
    <source>
        <strain evidence="4">NKC3-5</strain>
    </source>
</reference>
<evidence type="ECO:0000256" key="2">
    <source>
        <dbReference type="SAM" id="SignalP"/>
    </source>
</evidence>
<dbReference type="AlphaFoldDB" id="A0A514LJA0"/>
<proteinExistence type="predicted"/>
<dbReference type="Proteomes" id="UP000319756">
    <property type="component" value="Chromosome"/>
</dbReference>
<dbReference type="RefSeq" id="WP_142090448.1">
    <property type="nucleotide sequence ID" value="NZ_CP035485.1"/>
</dbReference>
<feature type="compositionally biased region" description="Polar residues" evidence="1">
    <location>
        <begin position="25"/>
        <end position="36"/>
    </location>
</feature>
<evidence type="ECO:0000313" key="3">
    <source>
        <dbReference type="EMBL" id="QDI91924.1"/>
    </source>
</evidence>
<evidence type="ECO:0000256" key="1">
    <source>
        <dbReference type="SAM" id="MobiDB-lite"/>
    </source>
</evidence>
<keyword evidence="2" id="KW-0732">Signal</keyword>
<keyword evidence="4" id="KW-1185">Reference proteome</keyword>
<evidence type="ECO:0008006" key="5">
    <source>
        <dbReference type="Google" id="ProtNLM"/>
    </source>
</evidence>
<dbReference type="EMBL" id="CP035485">
    <property type="protein sequence ID" value="QDI91924.1"/>
    <property type="molecule type" value="Genomic_DNA"/>
</dbReference>
<evidence type="ECO:0000313" key="4">
    <source>
        <dbReference type="Proteomes" id="UP000319756"/>
    </source>
</evidence>
<feature type="region of interest" description="Disordered" evidence="1">
    <location>
        <begin position="25"/>
        <end position="56"/>
    </location>
</feature>
<feature type="chain" id="PRO_5021977988" description="YusW-like protein" evidence="2">
    <location>
        <begin position="29"/>
        <end position="165"/>
    </location>
</feature>